<dbReference type="SUPFAM" id="SSF51206">
    <property type="entry name" value="cAMP-binding domain-like"/>
    <property type="match status" value="1"/>
</dbReference>
<dbReference type="Proteomes" id="UP000229523">
    <property type="component" value="Unassembled WGS sequence"/>
</dbReference>
<dbReference type="RefSeq" id="WP_099579562.1">
    <property type="nucleotide sequence ID" value="NZ_MJBI02000002.1"/>
</dbReference>
<sequence length="207" mass="24308">MNKLLELIIGSEIDFEAIQLKHNDELINEYSSENNLYLIDKGIYKIYEYHKNGKISLIQYLESGDLIGELGLLGVESQKKVVLSNGESSVIKIKESDYIHVLKDDPNFLKYLSINLATKLLSRTHHFTEMQQYKLKPRLLRHIQRTHIDGVVDENFTYLSQYLATSYRHLMFTLKELIDEDIIEKVDKTYRIKSYEKLKIAIEKHEV</sequence>
<evidence type="ECO:0000313" key="5">
    <source>
        <dbReference type="Proteomes" id="UP000229523"/>
    </source>
</evidence>
<evidence type="ECO:0000256" key="2">
    <source>
        <dbReference type="ARBA" id="ARBA00023159"/>
    </source>
</evidence>
<name>A0A395GAG1_9STAP</name>
<comment type="caution">
    <text evidence="4">The sequence shown here is derived from an EMBL/GenBank/DDBJ whole genome shotgun (WGS) entry which is preliminary data.</text>
</comment>
<keyword evidence="2" id="KW-0010">Activator</keyword>
<dbReference type="InterPro" id="IPR000595">
    <property type="entry name" value="cNMP-bd_dom"/>
</dbReference>
<dbReference type="AlphaFoldDB" id="A0A395GAG1"/>
<evidence type="ECO:0000313" key="4">
    <source>
        <dbReference type="EMBL" id="RAI81015.1"/>
    </source>
</evidence>
<dbReference type="EMBL" id="MJBI02000002">
    <property type="protein sequence ID" value="RAI81015.1"/>
    <property type="molecule type" value="Genomic_DNA"/>
</dbReference>
<organism evidence="4 5">
    <name type="scientific">Macrococcoides goetzii</name>
    <dbReference type="NCBI Taxonomy" id="1891097"/>
    <lineage>
        <taxon>Bacteria</taxon>
        <taxon>Bacillati</taxon>
        <taxon>Bacillota</taxon>
        <taxon>Bacilli</taxon>
        <taxon>Bacillales</taxon>
        <taxon>Staphylococcaceae</taxon>
        <taxon>Macrococcoides</taxon>
    </lineage>
</organism>
<keyword evidence="5" id="KW-1185">Reference proteome</keyword>
<dbReference type="InterPro" id="IPR018490">
    <property type="entry name" value="cNMP-bd_dom_sf"/>
</dbReference>
<proteinExistence type="predicted"/>
<reference evidence="4 5" key="1">
    <citation type="journal article" date="2018" name="Front. Microbiol.">
        <title>Description and Comparative Genomics of Macrococcus caseolyticus subsp. hominis subsp. nov., Macrococcus goetzii sp. nov., Macrococcus epidermidis sp. nov., and Macrococcus bohemicus sp. nov., Novel Macrococci From Human Clinical Material With Virulence Potential and Suspected Uptake of Foreign DNA by Natural Transformation.</title>
        <authorList>
            <person name="Maslanova I."/>
            <person name="Wertheimer Z."/>
            <person name="Sedlacek I."/>
            <person name="Svec P."/>
            <person name="Indrakova A."/>
            <person name="Kovarovic V."/>
            <person name="Schumann P."/>
            <person name="Sproer C."/>
            <person name="Kralova S."/>
            <person name="Sedo O."/>
            <person name="Kristofova L."/>
            <person name="Vrbovska V."/>
            <person name="Fuzik T."/>
            <person name="Petras P."/>
            <person name="Zdrahal Z."/>
            <person name="Ruzickova V."/>
            <person name="Doskar J."/>
            <person name="Pantucek R."/>
        </authorList>
    </citation>
    <scope>NUCLEOTIDE SEQUENCE [LARGE SCALE GENOMIC DNA]</scope>
    <source>
        <strain evidence="4 5">CCM 4927</strain>
    </source>
</reference>
<evidence type="ECO:0000256" key="1">
    <source>
        <dbReference type="ARBA" id="ARBA00020091"/>
    </source>
</evidence>
<dbReference type="Gene3D" id="2.60.120.10">
    <property type="entry name" value="Jelly Rolls"/>
    <property type="match status" value="1"/>
</dbReference>
<gene>
    <name evidence="4" type="ORF">BFS35_005445</name>
</gene>
<evidence type="ECO:0000259" key="3">
    <source>
        <dbReference type="PROSITE" id="PS50042"/>
    </source>
</evidence>
<accession>A0A395GAG1</accession>
<feature type="domain" description="Cyclic nucleotide-binding" evidence="3">
    <location>
        <begin position="1"/>
        <end position="119"/>
    </location>
</feature>
<dbReference type="Pfam" id="PF00027">
    <property type="entry name" value="cNMP_binding"/>
    <property type="match status" value="1"/>
</dbReference>
<protein>
    <recommendedName>
        <fullName evidence="1">HTH-type transcriptional regulator ArcR</fullName>
    </recommendedName>
</protein>
<dbReference type="PROSITE" id="PS50042">
    <property type="entry name" value="CNMP_BINDING_3"/>
    <property type="match status" value="1"/>
</dbReference>
<dbReference type="CDD" id="cd00038">
    <property type="entry name" value="CAP_ED"/>
    <property type="match status" value="1"/>
</dbReference>
<dbReference type="InterPro" id="IPR014710">
    <property type="entry name" value="RmlC-like_jellyroll"/>
</dbReference>